<dbReference type="GO" id="GO:0005524">
    <property type="term" value="F:ATP binding"/>
    <property type="evidence" value="ECO:0007669"/>
    <property type="project" value="UniProtKB-KW"/>
</dbReference>
<evidence type="ECO:0000256" key="3">
    <source>
        <dbReference type="ARBA" id="ARBA00022475"/>
    </source>
</evidence>
<keyword evidence="8" id="KW-1185">Reference proteome</keyword>
<dbReference type="PROSITE" id="PS00211">
    <property type="entry name" value="ABC_TRANSPORTER_1"/>
    <property type="match status" value="1"/>
</dbReference>
<evidence type="ECO:0000259" key="6">
    <source>
        <dbReference type="PROSITE" id="PS50893"/>
    </source>
</evidence>
<dbReference type="InterPro" id="IPR003593">
    <property type="entry name" value="AAA+_ATPase"/>
</dbReference>
<keyword evidence="2" id="KW-0813">Transport</keyword>
<dbReference type="InterPro" id="IPR017871">
    <property type="entry name" value="ABC_transporter-like_CS"/>
</dbReference>
<evidence type="ECO:0000256" key="2">
    <source>
        <dbReference type="ARBA" id="ARBA00022448"/>
    </source>
</evidence>
<comment type="similarity">
    <text evidence="1">Belongs to the ABC transporter superfamily.</text>
</comment>
<proteinExistence type="inferred from homology"/>
<evidence type="ECO:0000256" key="4">
    <source>
        <dbReference type="ARBA" id="ARBA00022741"/>
    </source>
</evidence>
<dbReference type="InterPro" id="IPR003439">
    <property type="entry name" value="ABC_transporter-like_ATP-bd"/>
</dbReference>
<keyword evidence="4" id="KW-0547">Nucleotide-binding</keyword>
<gene>
    <name evidence="7" type="ORF">EZ242_07880</name>
</gene>
<dbReference type="SUPFAM" id="SSF52540">
    <property type="entry name" value="P-loop containing nucleoside triphosphate hydrolases"/>
    <property type="match status" value="1"/>
</dbReference>
<sequence length="287" mass="31217">MSEATTGDKRVKRDDDTAVALPGAGAVDLSSPVVLQADGVEKVYPNGTHALDRADVAVRRGEFVSLLGPSGCGKSTLLKMFAGLEEPSSGRIVRPEAAAKGRRDMAMVFQEATLMPWARVTENARLPLDLAGVPKAEGNARVAEALQLVGLGEFGRCYPRELSGGMQMRASIARALAVKPNVLLMDEPFGALDEFTRNRLDADLRGLWEEQKELTVVFVTHSIYEAVFLSSRVVVMAARPGRVIADVKIDTDAPRDEAFRVSTQFIDYCRVLSEHLVRANRGERGVH</sequence>
<dbReference type="EMBL" id="SMLL01000003">
    <property type="protein sequence ID" value="TFZ01689.1"/>
    <property type="molecule type" value="Genomic_DNA"/>
</dbReference>
<reference evidence="7 8" key="1">
    <citation type="submission" date="2019-03" db="EMBL/GenBank/DDBJ databases">
        <title>Ramlibacter rhizophilus CCTCC AB2015357, whole genome shotgun sequence.</title>
        <authorList>
            <person name="Zhang X."/>
            <person name="Feng G."/>
            <person name="Zhu H."/>
        </authorList>
    </citation>
    <scope>NUCLEOTIDE SEQUENCE [LARGE SCALE GENOMIC DNA]</scope>
    <source>
        <strain evidence="7 8">CCTCC AB2015357</strain>
    </source>
</reference>
<organism evidence="7 8">
    <name type="scientific">Ramlibacter rhizophilus</name>
    <dbReference type="NCBI Taxonomy" id="1781167"/>
    <lineage>
        <taxon>Bacteria</taxon>
        <taxon>Pseudomonadati</taxon>
        <taxon>Pseudomonadota</taxon>
        <taxon>Betaproteobacteria</taxon>
        <taxon>Burkholderiales</taxon>
        <taxon>Comamonadaceae</taxon>
        <taxon>Ramlibacter</taxon>
    </lineage>
</organism>
<feature type="domain" description="ABC transporter" evidence="6">
    <location>
        <begin position="35"/>
        <end position="263"/>
    </location>
</feature>
<dbReference type="Proteomes" id="UP000297564">
    <property type="component" value="Unassembled WGS sequence"/>
</dbReference>
<dbReference type="PANTHER" id="PTHR42788:SF19">
    <property type="entry name" value="ALIPHATIC SULFONATES IMPORT ATP-BINDING PROTEIN SSUB 2"/>
    <property type="match status" value="1"/>
</dbReference>
<evidence type="ECO:0000313" key="8">
    <source>
        <dbReference type="Proteomes" id="UP000297564"/>
    </source>
</evidence>
<evidence type="ECO:0000256" key="5">
    <source>
        <dbReference type="ARBA" id="ARBA00022840"/>
    </source>
</evidence>
<dbReference type="PROSITE" id="PS50893">
    <property type="entry name" value="ABC_TRANSPORTER_2"/>
    <property type="match status" value="1"/>
</dbReference>
<dbReference type="InterPro" id="IPR050166">
    <property type="entry name" value="ABC_transporter_ATP-bind"/>
</dbReference>
<dbReference type="AlphaFoldDB" id="A0A4Z0BUM3"/>
<evidence type="ECO:0000256" key="1">
    <source>
        <dbReference type="ARBA" id="ARBA00005417"/>
    </source>
</evidence>
<keyword evidence="3" id="KW-1003">Cell membrane</keyword>
<evidence type="ECO:0000313" key="7">
    <source>
        <dbReference type="EMBL" id="TFZ01689.1"/>
    </source>
</evidence>
<protein>
    <submittedName>
        <fullName evidence="7">ABC transporter ATP-binding protein</fullName>
    </submittedName>
</protein>
<dbReference type="GO" id="GO:0016887">
    <property type="term" value="F:ATP hydrolysis activity"/>
    <property type="evidence" value="ECO:0007669"/>
    <property type="project" value="InterPro"/>
</dbReference>
<dbReference type="CDD" id="cd03293">
    <property type="entry name" value="ABC_NrtD_SsuB_transporters"/>
    <property type="match status" value="1"/>
</dbReference>
<dbReference type="OrthoDB" id="8683598at2"/>
<dbReference type="Gene3D" id="3.40.50.300">
    <property type="entry name" value="P-loop containing nucleotide triphosphate hydrolases"/>
    <property type="match status" value="1"/>
</dbReference>
<accession>A0A4Z0BUM3</accession>
<dbReference type="PANTHER" id="PTHR42788">
    <property type="entry name" value="TAURINE IMPORT ATP-BINDING PROTEIN-RELATED"/>
    <property type="match status" value="1"/>
</dbReference>
<keyword evidence="5 7" id="KW-0067">ATP-binding</keyword>
<dbReference type="Pfam" id="PF00005">
    <property type="entry name" value="ABC_tran"/>
    <property type="match status" value="1"/>
</dbReference>
<dbReference type="SMART" id="SM00382">
    <property type="entry name" value="AAA"/>
    <property type="match status" value="1"/>
</dbReference>
<keyword evidence="3" id="KW-0472">Membrane</keyword>
<name>A0A4Z0BUM3_9BURK</name>
<comment type="caution">
    <text evidence="7">The sequence shown here is derived from an EMBL/GenBank/DDBJ whole genome shotgun (WGS) entry which is preliminary data.</text>
</comment>
<dbReference type="InterPro" id="IPR027417">
    <property type="entry name" value="P-loop_NTPase"/>
</dbReference>